<dbReference type="Gene3D" id="3.40.1080.10">
    <property type="entry name" value="Glutaconate Coenzyme A-transferase"/>
    <property type="match status" value="2"/>
</dbReference>
<dbReference type="Gene3D" id="3.30.10.30">
    <property type="entry name" value="DYRK"/>
    <property type="match status" value="1"/>
</dbReference>
<dbReference type="PANTHER" id="PTHR13707">
    <property type="entry name" value="KETOACID-COENZYME A TRANSFERASE"/>
    <property type="match status" value="1"/>
</dbReference>
<dbReference type="NCBIfam" id="TIGR02428">
    <property type="entry name" value="pcaJ_scoB_fam"/>
    <property type="match status" value="1"/>
</dbReference>
<evidence type="ECO:0000259" key="6">
    <source>
        <dbReference type="PROSITE" id="PS50011"/>
    </source>
</evidence>
<keyword evidence="2 7" id="KW-0808">Transferase</keyword>
<dbReference type="SUPFAM" id="SSF100950">
    <property type="entry name" value="NagB/RpiA/CoA transferase-like"/>
    <property type="match status" value="2"/>
</dbReference>
<evidence type="ECO:0000256" key="4">
    <source>
        <dbReference type="ARBA" id="ARBA00022840"/>
    </source>
</evidence>
<dbReference type="InterPro" id="IPR004165">
    <property type="entry name" value="CoA_trans_fam_I"/>
</dbReference>
<evidence type="ECO:0000256" key="1">
    <source>
        <dbReference type="ARBA" id="ARBA00008867"/>
    </source>
</evidence>
<dbReference type="PROSITE" id="PS00107">
    <property type="entry name" value="PROTEIN_KINASE_ATP"/>
    <property type="match status" value="1"/>
</dbReference>
<keyword evidence="8" id="KW-1185">Reference proteome</keyword>
<dbReference type="Gene3D" id="3.30.200.20">
    <property type="entry name" value="Phosphorylase Kinase, domain 1"/>
    <property type="match status" value="1"/>
</dbReference>
<evidence type="ECO:0000313" key="7">
    <source>
        <dbReference type="EMBL" id="KAG9509156.1"/>
    </source>
</evidence>
<gene>
    <name evidence="7" type="primary">OXCT1</name>
    <name evidence="7" type="ORF">GZH46_02335</name>
</gene>
<dbReference type="InterPro" id="IPR037171">
    <property type="entry name" value="NagB/RpiA_transferase-like"/>
</dbReference>
<protein>
    <submittedName>
        <fullName evidence="7">Succinyl-CoA:3-ketoacid coenzyme A transferase 1, mitochondrial</fullName>
    </submittedName>
</protein>
<dbReference type="Pfam" id="PF01144">
    <property type="entry name" value="CoA_trans"/>
    <property type="match status" value="2"/>
</dbReference>
<dbReference type="SMART" id="SM00220">
    <property type="entry name" value="S_TKc"/>
    <property type="match status" value="1"/>
</dbReference>
<accession>A0ABQ7S716</accession>
<dbReference type="InterPro" id="IPR011009">
    <property type="entry name" value="Kinase-like_dom_sf"/>
</dbReference>
<dbReference type="InterPro" id="IPR017441">
    <property type="entry name" value="Protein_kinase_ATP_BS"/>
</dbReference>
<dbReference type="PROSITE" id="PS00108">
    <property type="entry name" value="PROTEIN_KINASE_ST"/>
    <property type="match status" value="1"/>
</dbReference>
<organism evidence="7 8">
    <name type="scientific">Fragariocoptes setiger</name>
    <dbReference type="NCBI Taxonomy" id="1670756"/>
    <lineage>
        <taxon>Eukaryota</taxon>
        <taxon>Metazoa</taxon>
        <taxon>Ecdysozoa</taxon>
        <taxon>Arthropoda</taxon>
        <taxon>Chelicerata</taxon>
        <taxon>Arachnida</taxon>
        <taxon>Acari</taxon>
        <taxon>Acariformes</taxon>
        <taxon>Trombidiformes</taxon>
        <taxon>Prostigmata</taxon>
        <taxon>Eupodina</taxon>
        <taxon>Eriophyoidea</taxon>
        <taxon>Phytoptidae</taxon>
        <taxon>Fragariocoptes</taxon>
    </lineage>
</organism>
<evidence type="ECO:0000256" key="2">
    <source>
        <dbReference type="ARBA" id="ARBA00022679"/>
    </source>
</evidence>
<comment type="similarity">
    <text evidence="1">Belongs to the protein kinase superfamily. CMGC Ser/Thr protein kinase family. MNB/DYRK subfamily.</text>
</comment>
<comment type="caution">
    <text evidence="7">The sequence shown here is derived from an EMBL/GenBank/DDBJ whole genome shotgun (WGS) entry which is preliminary data.</text>
</comment>
<dbReference type="GO" id="GO:0016740">
    <property type="term" value="F:transferase activity"/>
    <property type="evidence" value="ECO:0007669"/>
    <property type="project" value="UniProtKB-KW"/>
</dbReference>
<feature type="domain" description="Protein kinase" evidence="6">
    <location>
        <begin position="148"/>
        <end position="467"/>
    </location>
</feature>
<sequence>MKQESVNQGVITVTNGDSNNEIGHGMAGSTRVTRLAAKTYSNANKAVATTNNNVKSVTSNASVNGGIKESREGEPLVVSPEQVLEACHYHLTPYELQEVKNYPEIYFIGANSNKKRERSIAATAKNHGYDDSSGSYIHVVHDHIAYRYEMLKIIGKGSFGSVIKAFDHKTMQTVALKMVRNEKRFHQQAQVEITILDYLRRHDSNNNMNVVHMFDHFMFRNHTCITFELLSFNLYELIKQTNFNGFGMHLVRRFTYSMLKCLEALHENRIIHCDLKPENVLLKQQSRSGIKVIDFGSSCFEDSRIHTYIQSRFYRSPETILGAPYGMPIDIWSLGCIVVELVTGRPLFPGEDECDQLACIMEVRGMPPKSLLNKAKPTRLKDHIDQKGLPRYCRLVGYSKEGEPLVQGGLSKRGVLRQPPKCKSLVSIFREQNRDVDANFIDFVQNCLELDPQNRMTPHQALKHPWLFKRKAPHSSNSFAPKSLPTFTDEFIEPIRSCELRYVKVTQQKAIIPDRWGQLEIAAEAVVVVTDANHRICPVLKQWNWTYPNKNLSTSATRSARIFNSADEAVRDVRSNSTILCGGFGLCGIPGEHPASSASNSCGTFQNTCTKQILFIITICPRTENLISAVTNRHDINGLTIVSNNAGVSDFGVGLLLRQNQVKRMISSYVGENKLCEKQYLQGELEIEFVPQGTLAERIRAAGAGIPLFYTPTGYNTMVHHGGAPIKFDKNGNVIIKSQPKQAIEFKGKYFVLEHAIEADYAFIKAFKADKAGNLVFRMSARNFNHTMCKAAKVSIVEVEEIVEIGELDPDQIHVPAIYVDRVIKGEHYEKRVENRITRQNMMPKDGALKKPSQLVREVIARRAALELEDGMNVNLGIGIPVLTANFVPENVNVTLHSENGLLNMGPYPDENDVDPDLINAGKEAVTILPGASFFSSDESFAMVRGGHLDITILGGMQVSVRGDLANWMVPGKLIKGFGGAADLAAASVSGTRLIIVMEHQSKDGKPKIVTECDLPLTGAGCVDTVITEKGVFRILPDKGLTLMELANGVTLDEIKATTGCEFAVHDPLVTMQQ</sequence>
<evidence type="ECO:0000256" key="5">
    <source>
        <dbReference type="PROSITE-ProRule" id="PRU10141"/>
    </source>
</evidence>
<keyword evidence="3 5" id="KW-0547">Nucleotide-binding</keyword>
<name>A0ABQ7S716_9ACAR</name>
<dbReference type="Proteomes" id="UP000825002">
    <property type="component" value="Unassembled WGS sequence"/>
</dbReference>
<dbReference type="InterPro" id="IPR012791">
    <property type="entry name" value="3-oxoacid_CoA-transf_B"/>
</dbReference>
<feature type="binding site" evidence="5">
    <location>
        <position position="177"/>
    </location>
    <ligand>
        <name>ATP</name>
        <dbReference type="ChEBI" id="CHEBI:30616"/>
    </ligand>
</feature>
<dbReference type="Pfam" id="PF00069">
    <property type="entry name" value="Pkinase"/>
    <property type="match status" value="1"/>
</dbReference>
<dbReference type="InterPro" id="IPR042521">
    <property type="entry name" value="DYRK"/>
</dbReference>
<dbReference type="InterPro" id="IPR000719">
    <property type="entry name" value="Prot_kinase_dom"/>
</dbReference>
<dbReference type="Gene3D" id="1.10.510.10">
    <property type="entry name" value="Transferase(Phosphotransferase) domain 1"/>
    <property type="match status" value="1"/>
</dbReference>
<evidence type="ECO:0000313" key="8">
    <source>
        <dbReference type="Proteomes" id="UP000825002"/>
    </source>
</evidence>
<proteinExistence type="inferred from homology"/>
<dbReference type="PANTHER" id="PTHR13707:SF60">
    <property type="entry name" value="ACETATE COA-TRANSFERASE SUBUNIT ALPHA"/>
    <property type="match status" value="1"/>
</dbReference>
<dbReference type="InterPro" id="IPR008271">
    <property type="entry name" value="Ser/Thr_kinase_AS"/>
</dbReference>
<keyword evidence="4 5" id="KW-0067">ATP-binding</keyword>
<dbReference type="SUPFAM" id="SSF56112">
    <property type="entry name" value="Protein kinase-like (PK-like)"/>
    <property type="match status" value="1"/>
</dbReference>
<dbReference type="EMBL" id="JAIFTH010000642">
    <property type="protein sequence ID" value="KAG9509156.1"/>
    <property type="molecule type" value="Genomic_DNA"/>
</dbReference>
<evidence type="ECO:0000256" key="3">
    <source>
        <dbReference type="ARBA" id="ARBA00022741"/>
    </source>
</evidence>
<dbReference type="SMART" id="SM00882">
    <property type="entry name" value="CoA_trans"/>
    <property type="match status" value="2"/>
</dbReference>
<dbReference type="PROSITE" id="PS50011">
    <property type="entry name" value="PROTEIN_KINASE_DOM"/>
    <property type="match status" value="1"/>
</dbReference>
<reference evidence="7 8" key="1">
    <citation type="submission" date="2020-10" db="EMBL/GenBank/DDBJ databases">
        <authorList>
            <person name="Klimov P.B."/>
            <person name="Dyachkov S.M."/>
            <person name="Chetverikov P.E."/>
        </authorList>
    </citation>
    <scope>NUCLEOTIDE SEQUENCE [LARGE SCALE GENOMIC DNA]</scope>
    <source>
        <strain evidence="7">BMOC 18-1129-001#AD2665</strain>
        <tissue evidence="7">Entire mites</tissue>
    </source>
</reference>